<gene>
    <name evidence="9" type="ORF">SAMN04488101_111103</name>
</gene>
<keyword evidence="2" id="KW-0808">Transferase</keyword>
<keyword evidence="5" id="KW-0460">Magnesium</keyword>
<dbReference type="Proteomes" id="UP000192678">
    <property type="component" value="Unassembled WGS sequence"/>
</dbReference>
<accession>A0A1W2EBK7</accession>
<evidence type="ECO:0000313" key="9">
    <source>
        <dbReference type="EMBL" id="SMD07159.1"/>
    </source>
</evidence>
<dbReference type="STRING" id="475255.SAMN04488101_111103"/>
<dbReference type="GO" id="GO:0016779">
    <property type="term" value="F:nucleotidyltransferase activity"/>
    <property type="evidence" value="ECO:0007669"/>
    <property type="project" value="TreeGrafter"/>
</dbReference>
<evidence type="ECO:0000256" key="6">
    <source>
        <dbReference type="ARBA" id="ARBA00023134"/>
    </source>
</evidence>
<evidence type="ECO:0000259" key="8">
    <source>
        <dbReference type="Pfam" id="PF12804"/>
    </source>
</evidence>
<dbReference type="GO" id="GO:0046872">
    <property type="term" value="F:metal ion binding"/>
    <property type="evidence" value="ECO:0007669"/>
    <property type="project" value="UniProtKB-KW"/>
</dbReference>
<dbReference type="RefSeq" id="WP_084290959.1">
    <property type="nucleotide sequence ID" value="NZ_FWYB01000011.1"/>
</dbReference>
<keyword evidence="6" id="KW-0342">GTP-binding</keyword>
<keyword evidence="1" id="KW-0963">Cytoplasm</keyword>
<reference evidence="9 10" key="1">
    <citation type="submission" date="2017-04" db="EMBL/GenBank/DDBJ databases">
        <authorList>
            <person name="Afonso C.L."/>
            <person name="Miller P.J."/>
            <person name="Scott M.A."/>
            <person name="Spackman E."/>
            <person name="Goraichik I."/>
            <person name="Dimitrov K.M."/>
            <person name="Suarez D.L."/>
            <person name="Swayne D.E."/>
        </authorList>
    </citation>
    <scope>NUCLEOTIDE SEQUENCE [LARGE SCALE GENOMIC DNA]</scope>
    <source>
        <strain evidence="9 10">DSM 19625</strain>
    </source>
</reference>
<keyword evidence="7" id="KW-0501">Molybdenum cofactor biosynthesis</keyword>
<dbReference type="Pfam" id="PF12804">
    <property type="entry name" value="NTP_transf_3"/>
    <property type="match status" value="1"/>
</dbReference>
<sequence>MIRGVVLCGGESKRMGRDKGLLPMVNKTWAQHAVDKLQSLNIPVLVSINKTQARNYHCFFSPEQLVIDQVASKGPLTGLLSTHLNYPDDNLLLLACDMTEMDEGTLQALKSSIIIFPGFDYYLFEQRDFMEPLCAIYTSRILKKLYHNLHNGGLSNFSLHKLIKQGNYKTLSIIDTKSFSNHNTATNKLNI</sequence>
<dbReference type="GO" id="GO:0005525">
    <property type="term" value="F:GTP binding"/>
    <property type="evidence" value="ECO:0007669"/>
    <property type="project" value="UniProtKB-KW"/>
</dbReference>
<name>A0A1W2EBK7_9SPHI</name>
<evidence type="ECO:0000256" key="5">
    <source>
        <dbReference type="ARBA" id="ARBA00022842"/>
    </source>
</evidence>
<protein>
    <submittedName>
        <fullName evidence="9">Molybdopterin-guanine dinucleotide biosynthesis protein A</fullName>
    </submittedName>
</protein>
<evidence type="ECO:0000256" key="4">
    <source>
        <dbReference type="ARBA" id="ARBA00022741"/>
    </source>
</evidence>
<dbReference type="InterPro" id="IPR029044">
    <property type="entry name" value="Nucleotide-diphossugar_trans"/>
</dbReference>
<evidence type="ECO:0000256" key="3">
    <source>
        <dbReference type="ARBA" id="ARBA00022723"/>
    </source>
</evidence>
<keyword evidence="4" id="KW-0547">Nucleotide-binding</keyword>
<dbReference type="EMBL" id="FWYB01000011">
    <property type="protein sequence ID" value="SMD07159.1"/>
    <property type="molecule type" value="Genomic_DNA"/>
</dbReference>
<dbReference type="InterPro" id="IPR025877">
    <property type="entry name" value="MobA-like_NTP_Trfase"/>
</dbReference>
<dbReference type="PANTHER" id="PTHR19136:SF81">
    <property type="entry name" value="MOLYBDENUM COFACTOR GUANYLYLTRANSFERASE"/>
    <property type="match status" value="1"/>
</dbReference>
<keyword evidence="10" id="KW-1185">Reference proteome</keyword>
<keyword evidence="3" id="KW-0479">Metal-binding</keyword>
<dbReference type="GO" id="GO:0006777">
    <property type="term" value="P:Mo-molybdopterin cofactor biosynthetic process"/>
    <property type="evidence" value="ECO:0007669"/>
    <property type="project" value="UniProtKB-KW"/>
</dbReference>
<evidence type="ECO:0000313" key="10">
    <source>
        <dbReference type="Proteomes" id="UP000192678"/>
    </source>
</evidence>
<evidence type="ECO:0000256" key="2">
    <source>
        <dbReference type="ARBA" id="ARBA00022679"/>
    </source>
</evidence>
<dbReference type="AlphaFoldDB" id="A0A1W2EBK7"/>
<dbReference type="SUPFAM" id="SSF53448">
    <property type="entry name" value="Nucleotide-diphospho-sugar transferases"/>
    <property type="match status" value="1"/>
</dbReference>
<dbReference type="InterPro" id="IPR013482">
    <property type="entry name" value="Molybde_CF_guanTrfase"/>
</dbReference>
<organism evidence="9 10">
    <name type="scientific">Pedobacter nyackensis</name>
    <dbReference type="NCBI Taxonomy" id="475255"/>
    <lineage>
        <taxon>Bacteria</taxon>
        <taxon>Pseudomonadati</taxon>
        <taxon>Bacteroidota</taxon>
        <taxon>Sphingobacteriia</taxon>
        <taxon>Sphingobacteriales</taxon>
        <taxon>Sphingobacteriaceae</taxon>
        <taxon>Pedobacter</taxon>
    </lineage>
</organism>
<feature type="domain" description="MobA-like NTP transferase" evidence="8">
    <location>
        <begin position="4"/>
        <end position="157"/>
    </location>
</feature>
<evidence type="ECO:0000256" key="1">
    <source>
        <dbReference type="ARBA" id="ARBA00022490"/>
    </source>
</evidence>
<dbReference type="OrthoDB" id="9788394at2"/>
<proteinExistence type="predicted"/>
<dbReference type="PANTHER" id="PTHR19136">
    <property type="entry name" value="MOLYBDENUM COFACTOR GUANYLYLTRANSFERASE"/>
    <property type="match status" value="1"/>
</dbReference>
<evidence type="ECO:0000256" key="7">
    <source>
        <dbReference type="ARBA" id="ARBA00023150"/>
    </source>
</evidence>
<dbReference type="Gene3D" id="3.90.550.10">
    <property type="entry name" value="Spore Coat Polysaccharide Biosynthesis Protein SpsA, Chain A"/>
    <property type="match status" value="1"/>
</dbReference>
<dbReference type="CDD" id="cd02503">
    <property type="entry name" value="MobA"/>
    <property type="match status" value="1"/>
</dbReference>